<keyword evidence="3" id="KW-0720">Serine protease</keyword>
<dbReference type="STRING" id="13249.T1HED8"/>
<dbReference type="FunFam" id="2.40.10.10:FF:000068">
    <property type="entry name" value="transmembrane protease serine 2"/>
    <property type="match status" value="1"/>
</dbReference>
<dbReference type="PANTHER" id="PTHR24276:SF91">
    <property type="entry name" value="AT26814P-RELATED"/>
    <property type="match status" value="1"/>
</dbReference>
<evidence type="ECO:0000313" key="8">
    <source>
        <dbReference type="Proteomes" id="UP000015103"/>
    </source>
</evidence>
<evidence type="ECO:0000256" key="1">
    <source>
        <dbReference type="ARBA" id="ARBA00022670"/>
    </source>
</evidence>
<organism evidence="7 8">
    <name type="scientific">Rhodnius prolixus</name>
    <name type="common">Triatomid bug</name>
    <dbReference type="NCBI Taxonomy" id="13249"/>
    <lineage>
        <taxon>Eukaryota</taxon>
        <taxon>Metazoa</taxon>
        <taxon>Ecdysozoa</taxon>
        <taxon>Arthropoda</taxon>
        <taxon>Hexapoda</taxon>
        <taxon>Insecta</taxon>
        <taxon>Pterygota</taxon>
        <taxon>Neoptera</taxon>
        <taxon>Paraneoptera</taxon>
        <taxon>Hemiptera</taxon>
        <taxon>Heteroptera</taxon>
        <taxon>Panheteroptera</taxon>
        <taxon>Cimicomorpha</taxon>
        <taxon>Reduviidae</taxon>
        <taxon>Triatominae</taxon>
        <taxon>Rhodnius</taxon>
    </lineage>
</organism>
<evidence type="ECO:0000259" key="6">
    <source>
        <dbReference type="PROSITE" id="PS50240"/>
    </source>
</evidence>
<proteinExistence type="inferred from homology"/>
<dbReference type="InterPro" id="IPR009003">
    <property type="entry name" value="Peptidase_S1_PA"/>
</dbReference>
<dbReference type="CDD" id="cd00190">
    <property type="entry name" value="Tryp_SPc"/>
    <property type="match status" value="1"/>
</dbReference>
<dbReference type="PANTHER" id="PTHR24276">
    <property type="entry name" value="POLYSERASE-RELATED"/>
    <property type="match status" value="1"/>
</dbReference>
<dbReference type="PROSITE" id="PS00135">
    <property type="entry name" value="TRYPSIN_SER"/>
    <property type="match status" value="1"/>
</dbReference>
<dbReference type="RefSeq" id="XP_073985167.1">
    <property type="nucleotide sequence ID" value="XM_074129066.1"/>
</dbReference>
<dbReference type="SMART" id="SM00020">
    <property type="entry name" value="Tryp_SPc"/>
    <property type="match status" value="1"/>
</dbReference>
<reference evidence="7" key="1">
    <citation type="submission" date="2015-05" db="UniProtKB">
        <authorList>
            <consortium name="EnsemblMetazoa"/>
        </authorList>
    </citation>
    <scope>IDENTIFICATION</scope>
</reference>
<name>T1HED8_RHOPR</name>
<dbReference type="GO" id="GO:0004252">
    <property type="term" value="F:serine-type endopeptidase activity"/>
    <property type="evidence" value="ECO:0007669"/>
    <property type="project" value="InterPro"/>
</dbReference>
<keyword evidence="2" id="KW-0378">Hydrolase</keyword>
<protein>
    <submittedName>
        <fullName evidence="7">Peptidase S1 domain-containing protein</fullName>
    </submittedName>
</protein>
<dbReference type="InterPro" id="IPR001254">
    <property type="entry name" value="Trypsin_dom"/>
</dbReference>
<dbReference type="FunCoup" id="T1HED8">
    <property type="interactions" value="72"/>
</dbReference>
<sequence length="292" mass="32193">MIYKFVYILCINFPVRTFGILEPKLSSNERIVGGQNVSISTIPYQVSIRDKYNNHFCGGAIIDNYNILTAAHCFDRHKKKKLFCAIDATTLNDGNLYAVKGATVYPGYDAEKIINDIAILHMAERMEINNKTSKAVPLAIKTPSVNSNCTISGWGSDVPPIRPEMALPSFYLRSAQVPIFSMKKCIYNYLTILNVTLDDEGILCAGFEDGKQDSCQGDSGGPLVCNGNLSGIISWGFGCALPEIPGIYTDVAQYRTWVLNNLSKSSSIIIRTSVMKIITVPLLLILITFLKT</sequence>
<dbReference type="InterPro" id="IPR043504">
    <property type="entry name" value="Peptidase_S1_PA_chymotrypsin"/>
</dbReference>
<dbReference type="Gene3D" id="2.40.10.10">
    <property type="entry name" value="Trypsin-like serine proteases"/>
    <property type="match status" value="1"/>
</dbReference>
<dbReference type="InParanoid" id="T1HED8"/>
<dbReference type="PROSITE" id="PS50240">
    <property type="entry name" value="TRYPSIN_DOM"/>
    <property type="match status" value="1"/>
</dbReference>
<evidence type="ECO:0000256" key="3">
    <source>
        <dbReference type="ARBA" id="ARBA00022825"/>
    </source>
</evidence>
<dbReference type="AlphaFoldDB" id="T1HED8"/>
<evidence type="ECO:0000256" key="4">
    <source>
        <dbReference type="ARBA" id="ARBA00023157"/>
    </source>
</evidence>
<keyword evidence="1" id="KW-0645">Protease</keyword>
<feature type="domain" description="Peptidase S1" evidence="6">
    <location>
        <begin position="31"/>
        <end position="263"/>
    </location>
</feature>
<dbReference type="Pfam" id="PF00089">
    <property type="entry name" value="Trypsin"/>
    <property type="match status" value="1"/>
</dbReference>
<dbReference type="HOGENOM" id="CLU_006842_7_0_1"/>
<comment type="similarity">
    <text evidence="5">Belongs to the peptidase S1 family. CLIP subfamily.</text>
</comment>
<dbReference type="InterPro" id="IPR033116">
    <property type="entry name" value="TRYPSIN_SER"/>
</dbReference>
<dbReference type="InterPro" id="IPR001314">
    <property type="entry name" value="Peptidase_S1A"/>
</dbReference>
<dbReference type="GeneID" id="141454625"/>
<dbReference type="FunFam" id="2.40.10.10:FF:000002">
    <property type="entry name" value="Transmembrane protease serine"/>
    <property type="match status" value="1"/>
</dbReference>
<dbReference type="PRINTS" id="PR00722">
    <property type="entry name" value="CHYMOTRYPSIN"/>
</dbReference>
<evidence type="ECO:0000256" key="5">
    <source>
        <dbReference type="ARBA" id="ARBA00024195"/>
    </source>
</evidence>
<dbReference type="PROSITE" id="PS00134">
    <property type="entry name" value="TRYPSIN_HIS"/>
    <property type="match status" value="1"/>
</dbReference>
<evidence type="ECO:0000256" key="2">
    <source>
        <dbReference type="ARBA" id="ARBA00022801"/>
    </source>
</evidence>
<dbReference type="Proteomes" id="UP000015103">
    <property type="component" value="Unassembled WGS sequence"/>
</dbReference>
<dbReference type="EnsemblMetazoa" id="RPRC002410-RA">
    <property type="protein sequence ID" value="RPRC002410-PA"/>
    <property type="gene ID" value="RPRC002410"/>
</dbReference>
<evidence type="ECO:0000313" key="7">
    <source>
        <dbReference type="EnsemblMetazoa" id="RPRC002410-PA"/>
    </source>
</evidence>
<dbReference type="SUPFAM" id="SSF50494">
    <property type="entry name" value="Trypsin-like serine proteases"/>
    <property type="match status" value="1"/>
</dbReference>
<dbReference type="eggNOG" id="KOG3627">
    <property type="taxonomic scope" value="Eukaryota"/>
</dbReference>
<dbReference type="InterPro" id="IPR050430">
    <property type="entry name" value="Peptidase_S1"/>
</dbReference>
<dbReference type="VEuPathDB" id="VectorBase:RPRC002410"/>
<dbReference type="InterPro" id="IPR018114">
    <property type="entry name" value="TRYPSIN_HIS"/>
</dbReference>
<keyword evidence="8" id="KW-1185">Reference proteome</keyword>
<dbReference type="GO" id="GO:0006508">
    <property type="term" value="P:proteolysis"/>
    <property type="evidence" value="ECO:0007669"/>
    <property type="project" value="UniProtKB-KW"/>
</dbReference>
<dbReference type="EMBL" id="ACPB03022058">
    <property type="status" value="NOT_ANNOTATED_CDS"/>
    <property type="molecule type" value="Genomic_DNA"/>
</dbReference>
<dbReference type="OMA" id="IASHRDW"/>
<accession>T1HED8</accession>
<keyword evidence="4" id="KW-1015">Disulfide bond</keyword>